<dbReference type="AlphaFoldDB" id="A0A6C0IWD8"/>
<dbReference type="InterPro" id="IPR035490">
    <property type="entry name" value="GlmS/FrlB_SIS"/>
</dbReference>
<dbReference type="Gene3D" id="3.60.20.10">
    <property type="entry name" value="Glutamine Phosphoribosylpyrophosphate, subunit 1, domain 1"/>
    <property type="match status" value="1"/>
</dbReference>
<dbReference type="Gene3D" id="3.40.50.10490">
    <property type="entry name" value="Glucose-6-phosphate isomerase like protein, domain 1"/>
    <property type="match status" value="2"/>
</dbReference>
<protein>
    <recommendedName>
        <fullName evidence="2">glutamine--fructose-6-phosphate transaminase (isomerizing)</fullName>
        <ecNumber evidence="2">2.6.1.16</ecNumber>
    </recommendedName>
</protein>
<dbReference type="Pfam" id="PF13522">
    <property type="entry name" value="GATase_6"/>
    <property type="match status" value="1"/>
</dbReference>
<evidence type="ECO:0000256" key="6">
    <source>
        <dbReference type="ARBA" id="ARBA00022962"/>
    </source>
</evidence>
<evidence type="ECO:0000313" key="9">
    <source>
        <dbReference type="EMBL" id="QHT97402.1"/>
    </source>
</evidence>
<dbReference type="EC" id="2.6.1.16" evidence="2"/>
<dbReference type="GO" id="GO:0006002">
    <property type="term" value="P:fructose 6-phosphate metabolic process"/>
    <property type="evidence" value="ECO:0007669"/>
    <property type="project" value="TreeGrafter"/>
</dbReference>
<keyword evidence="3" id="KW-0032">Aminotransferase</keyword>
<dbReference type="GO" id="GO:0004360">
    <property type="term" value="F:glutamine-fructose-6-phosphate transaminase (isomerizing) activity"/>
    <property type="evidence" value="ECO:0007669"/>
    <property type="project" value="UniProtKB-EC"/>
</dbReference>
<dbReference type="InterPro" id="IPR017932">
    <property type="entry name" value="GATase_2_dom"/>
</dbReference>
<dbReference type="InterPro" id="IPR047084">
    <property type="entry name" value="GFAT_N"/>
</dbReference>
<keyword evidence="5" id="KW-0677">Repeat</keyword>
<organism evidence="9">
    <name type="scientific">viral metagenome</name>
    <dbReference type="NCBI Taxonomy" id="1070528"/>
    <lineage>
        <taxon>unclassified sequences</taxon>
        <taxon>metagenomes</taxon>
        <taxon>organismal metagenomes</taxon>
    </lineage>
</organism>
<feature type="domain" description="SIS" evidence="8">
    <location>
        <begin position="288"/>
        <end position="435"/>
    </location>
</feature>
<dbReference type="PROSITE" id="PS51464">
    <property type="entry name" value="SIS"/>
    <property type="match status" value="2"/>
</dbReference>
<feature type="domain" description="SIS" evidence="8">
    <location>
        <begin position="455"/>
        <end position="595"/>
    </location>
</feature>
<dbReference type="CDD" id="cd05008">
    <property type="entry name" value="SIS_GlmS_GlmD_1"/>
    <property type="match status" value="1"/>
</dbReference>
<reference evidence="9" key="1">
    <citation type="journal article" date="2020" name="Nature">
        <title>Giant virus diversity and host interactions through global metagenomics.</title>
        <authorList>
            <person name="Schulz F."/>
            <person name="Roux S."/>
            <person name="Paez-Espino D."/>
            <person name="Jungbluth S."/>
            <person name="Walsh D.A."/>
            <person name="Denef V.J."/>
            <person name="McMahon K.D."/>
            <person name="Konstantinidis K.T."/>
            <person name="Eloe-Fadrosh E.A."/>
            <person name="Kyrpides N.C."/>
            <person name="Woyke T."/>
        </authorList>
    </citation>
    <scope>NUCLEOTIDE SEQUENCE</scope>
    <source>
        <strain evidence="9">GVMAG-M-3300025138-11</strain>
    </source>
</reference>
<sequence>MCGIIAGISDNIYEILLNGLRQLQNRGYDSAGICTINNNQFLNIKKASTENLNAIEFLNTKNPYNNDNIGIGHTRWATHGPKNDINSHPHISNNQKLAIVHNGIIENYKKLKSFLLEKNFKIISDTDTEIIINLIEYFNRNSSLKESIKKTTAMLEGTWGLVILSLEFPNKLYCTKNGSPLLVGYSENKCIVTSEQTGFNNLFNSYFILKNNDLCVINIDAENKINIITESIYILKKAIKSENNLCPKPYEHWMIKEIYDQINCVDNVLKYGSRLKKDKICLKGLDDNLNILKNIDNIILLGCGTSLNASEYSVTFFKQLCKFSSIQVIDGADFNKYDIPKNGKTILVLSSQSGETRDLYKCLNIAKENNLFTIGLINVVDSLIAREVDCGCYIHSGREISVASTKSFFALSILLILVALWFNQIHYKSDKLHIKNKIIDDLYNLRFDVEKTLSMHKSIKKYTNLFTHNSCFILGKLQGQSIAKEAALKIKEVSYIHAESYSVSSLKHGPLSLLQKNFPVIIICPNNHYKKCMNVYEEIKSREATILVITDNPKCESEHILIPFNKTFSDLLSIIPLQLLSYELALIKNINPDQPRNLAKVVTVE</sequence>
<dbReference type="SUPFAM" id="SSF56235">
    <property type="entry name" value="N-terminal nucleophile aminohydrolases (Ntn hydrolases)"/>
    <property type="match status" value="1"/>
</dbReference>
<dbReference type="PROSITE" id="PS51278">
    <property type="entry name" value="GATASE_TYPE_2"/>
    <property type="match status" value="1"/>
</dbReference>
<keyword evidence="4" id="KW-0808">Transferase</keyword>
<evidence type="ECO:0000256" key="4">
    <source>
        <dbReference type="ARBA" id="ARBA00022679"/>
    </source>
</evidence>
<dbReference type="CDD" id="cd00714">
    <property type="entry name" value="GFAT"/>
    <property type="match status" value="1"/>
</dbReference>
<accession>A0A6C0IWD8</accession>
<dbReference type="NCBIfam" id="NF001484">
    <property type="entry name" value="PRK00331.1"/>
    <property type="match status" value="1"/>
</dbReference>
<evidence type="ECO:0000259" key="8">
    <source>
        <dbReference type="PROSITE" id="PS51464"/>
    </source>
</evidence>
<dbReference type="GO" id="GO:0006047">
    <property type="term" value="P:UDP-N-acetylglucosamine metabolic process"/>
    <property type="evidence" value="ECO:0007669"/>
    <property type="project" value="TreeGrafter"/>
</dbReference>
<proteinExistence type="predicted"/>
<dbReference type="InterPro" id="IPR035466">
    <property type="entry name" value="GlmS/AgaS_SIS"/>
</dbReference>
<keyword evidence="6" id="KW-0315">Glutamine amidotransferase</keyword>
<dbReference type="GO" id="GO:0097367">
    <property type="term" value="F:carbohydrate derivative binding"/>
    <property type="evidence" value="ECO:0007669"/>
    <property type="project" value="InterPro"/>
</dbReference>
<dbReference type="PANTHER" id="PTHR10937">
    <property type="entry name" value="GLUCOSAMINE--FRUCTOSE-6-PHOSPHATE AMINOTRANSFERASE, ISOMERIZING"/>
    <property type="match status" value="1"/>
</dbReference>
<evidence type="ECO:0000256" key="5">
    <source>
        <dbReference type="ARBA" id="ARBA00022737"/>
    </source>
</evidence>
<name>A0A6C0IWD8_9ZZZZ</name>
<comment type="catalytic activity">
    <reaction evidence="1">
        <text>D-fructose 6-phosphate + L-glutamine = D-glucosamine 6-phosphate + L-glutamate</text>
        <dbReference type="Rhea" id="RHEA:13237"/>
        <dbReference type="ChEBI" id="CHEBI:29985"/>
        <dbReference type="ChEBI" id="CHEBI:58359"/>
        <dbReference type="ChEBI" id="CHEBI:58725"/>
        <dbReference type="ChEBI" id="CHEBI:61527"/>
        <dbReference type="EC" id="2.6.1.16"/>
    </reaction>
</comment>
<dbReference type="InterPro" id="IPR029055">
    <property type="entry name" value="Ntn_hydrolases_N"/>
</dbReference>
<evidence type="ECO:0000256" key="3">
    <source>
        <dbReference type="ARBA" id="ARBA00022576"/>
    </source>
</evidence>
<dbReference type="Pfam" id="PF01380">
    <property type="entry name" value="SIS"/>
    <property type="match status" value="2"/>
</dbReference>
<dbReference type="NCBIfam" id="TIGR01135">
    <property type="entry name" value="glmS"/>
    <property type="match status" value="1"/>
</dbReference>
<dbReference type="SUPFAM" id="SSF53697">
    <property type="entry name" value="SIS domain"/>
    <property type="match status" value="1"/>
</dbReference>
<dbReference type="GO" id="GO:0006487">
    <property type="term" value="P:protein N-linked glycosylation"/>
    <property type="evidence" value="ECO:0007669"/>
    <property type="project" value="TreeGrafter"/>
</dbReference>
<feature type="domain" description="Glutamine amidotransferase type-2" evidence="7">
    <location>
        <begin position="2"/>
        <end position="220"/>
    </location>
</feature>
<evidence type="ECO:0000256" key="1">
    <source>
        <dbReference type="ARBA" id="ARBA00001031"/>
    </source>
</evidence>
<dbReference type="InterPro" id="IPR046348">
    <property type="entry name" value="SIS_dom_sf"/>
</dbReference>
<evidence type="ECO:0000259" key="7">
    <source>
        <dbReference type="PROSITE" id="PS51278"/>
    </source>
</evidence>
<dbReference type="EMBL" id="MN740276">
    <property type="protein sequence ID" value="QHT97402.1"/>
    <property type="molecule type" value="Genomic_DNA"/>
</dbReference>
<evidence type="ECO:0000256" key="2">
    <source>
        <dbReference type="ARBA" id="ARBA00012916"/>
    </source>
</evidence>
<dbReference type="CDD" id="cd05009">
    <property type="entry name" value="SIS_GlmS_GlmD_2"/>
    <property type="match status" value="1"/>
</dbReference>
<dbReference type="InterPro" id="IPR001347">
    <property type="entry name" value="SIS_dom"/>
</dbReference>
<dbReference type="InterPro" id="IPR005855">
    <property type="entry name" value="GFAT"/>
</dbReference>
<dbReference type="PANTHER" id="PTHR10937:SF0">
    <property type="entry name" value="GLUTAMINE--FRUCTOSE-6-PHOSPHATE TRANSAMINASE (ISOMERIZING)"/>
    <property type="match status" value="1"/>
</dbReference>